<evidence type="ECO:0000313" key="2">
    <source>
        <dbReference type="Proteomes" id="UP001642484"/>
    </source>
</evidence>
<name>A0ABP0M566_9DINO</name>
<keyword evidence="2" id="KW-1185">Reference proteome</keyword>
<proteinExistence type="predicted"/>
<evidence type="ECO:0008006" key="3">
    <source>
        <dbReference type="Google" id="ProtNLM"/>
    </source>
</evidence>
<gene>
    <name evidence="1" type="ORF">CCMP2556_LOCUS24220</name>
</gene>
<accession>A0ABP0M566</accession>
<dbReference type="EMBL" id="CAXAMN010015781">
    <property type="protein sequence ID" value="CAK9046634.1"/>
    <property type="molecule type" value="Genomic_DNA"/>
</dbReference>
<dbReference type="Proteomes" id="UP001642484">
    <property type="component" value="Unassembled WGS sequence"/>
</dbReference>
<organism evidence="1 2">
    <name type="scientific">Durusdinium trenchii</name>
    <dbReference type="NCBI Taxonomy" id="1381693"/>
    <lineage>
        <taxon>Eukaryota</taxon>
        <taxon>Sar</taxon>
        <taxon>Alveolata</taxon>
        <taxon>Dinophyceae</taxon>
        <taxon>Suessiales</taxon>
        <taxon>Symbiodiniaceae</taxon>
        <taxon>Durusdinium</taxon>
    </lineage>
</organism>
<comment type="caution">
    <text evidence="1">The sequence shown here is derived from an EMBL/GenBank/DDBJ whole genome shotgun (WGS) entry which is preliminary data.</text>
</comment>
<dbReference type="PANTHER" id="PTHR33099">
    <property type="entry name" value="FE2OG DIOXYGENASE DOMAIN-CONTAINING PROTEIN"/>
    <property type="match status" value="1"/>
</dbReference>
<evidence type="ECO:0000313" key="1">
    <source>
        <dbReference type="EMBL" id="CAK9046634.1"/>
    </source>
</evidence>
<protein>
    <recommendedName>
        <fullName evidence="3">Fe2OG dioxygenase domain-containing protein</fullName>
    </recommendedName>
</protein>
<dbReference type="PANTHER" id="PTHR33099:SF7">
    <property type="entry name" value="MYND-TYPE DOMAIN-CONTAINING PROTEIN"/>
    <property type="match status" value="1"/>
</dbReference>
<sequence length="544" mass="61630">MDGQLHSDDDSAASTIDVLPYATDSDDEDVGTSIMDRFTSILEALPNPLFASGIAKNAPCLYTKGGVPLALPEDLADLRALCKQAPCGRGTETVLDLEVRRSKETQDVDILWDDLGFVLSQARATLCPDVSLTAKVYKVLLYELGDFFQAHVDSKISDDHIMTLVVDCGAGPCDGGQLSFPERGCVEAADRSQEATEETTEVEEKTERTWRSECAGSWCSFFTSDFHSVEKVTAGHRVMVTFNIFGHPDPQEEYKVMGATKKPQRSMLSLPQHILKLVTITSGMHGIYHCSCSCVALKALLRGPSEILQLWLSVCQTQLARELRGRTLGFPFHNTYSFDSSGVLRPHHLRGRDWALYKALVARGVPCRLVECVVSCETKKRYRRYEERDNWQLSRARIGQDMTEDSCPYDWQRQPMPVPSELQALAGAEVLSRDEVSFLTDTNVENDFGLPRTVWPFRGVTWAVSRRYFKKHLLQESKWDSVSKTLSGNQACFRMFYYRRAALLCEMGPRSRRRHKFDPDFFDRQERRFWSSDNENGDHELPEQ</sequence>
<dbReference type="Gene3D" id="2.60.120.620">
    <property type="entry name" value="q2cbj1_9rhob like domain"/>
    <property type="match status" value="1"/>
</dbReference>
<reference evidence="1 2" key="1">
    <citation type="submission" date="2024-02" db="EMBL/GenBank/DDBJ databases">
        <authorList>
            <person name="Chen Y."/>
            <person name="Shah S."/>
            <person name="Dougan E. K."/>
            <person name="Thang M."/>
            <person name="Chan C."/>
        </authorList>
    </citation>
    <scope>NUCLEOTIDE SEQUENCE [LARGE SCALE GENOMIC DNA]</scope>
</reference>